<sequence>MCTAFHVLPGSLFHLLKHIGTPTSERLSPLSHGVEKRQTPPLSANPDPSFEMHKALACLVLLLVALATVSAQLRAKRAINPFLDSMGKRAVNPFIDSIGKRAFRLLQAPEKKYFDSLAGQSLGKRSEYDDTEPFF</sequence>
<dbReference type="OrthoDB" id="5805700at2759"/>
<dbReference type="Proteomes" id="UP000835052">
    <property type="component" value="Unassembled WGS sequence"/>
</dbReference>
<accession>A0A8S1HVJ1</accession>
<proteinExistence type="predicted"/>
<keyword evidence="2" id="KW-1185">Reference proteome</keyword>
<gene>
    <name evidence="1" type="ORF">CAUJ_LOCUS15306</name>
</gene>
<reference evidence="1" key="1">
    <citation type="submission" date="2020-10" db="EMBL/GenBank/DDBJ databases">
        <authorList>
            <person name="Kikuchi T."/>
        </authorList>
    </citation>
    <scope>NUCLEOTIDE SEQUENCE</scope>
    <source>
        <strain evidence="1">NKZ352</strain>
    </source>
</reference>
<comment type="caution">
    <text evidence="1">The sequence shown here is derived from an EMBL/GenBank/DDBJ whole genome shotgun (WGS) entry which is preliminary data.</text>
</comment>
<protein>
    <submittedName>
        <fullName evidence="1">Uncharacterized protein</fullName>
    </submittedName>
</protein>
<evidence type="ECO:0000313" key="2">
    <source>
        <dbReference type="Proteomes" id="UP000835052"/>
    </source>
</evidence>
<dbReference type="EMBL" id="CAJGYM010000173">
    <property type="protein sequence ID" value="CAD6199403.1"/>
    <property type="molecule type" value="Genomic_DNA"/>
</dbReference>
<name>A0A8S1HVJ1_9PELO</name>
<organism evidence="1 2">
    <name type="scientific">Caenorhabditis auriculariae</name>
    <dbReference type="NCBI Taxonomy" id="2777116"/>
    <lineage>
        <taxon>Eukaryota</taxon>
        <taxon>Metazoa</taxon>
        <taxon>Ecdysozoa</taxon>
        <taxon>Nematoda</taxon>
        <taxon>Chromadorea</taxon>
        <taxon>Rhabditida</taxon>
        <taxon>Rhabditina</taxon>
        <taxon>Rhabditomorpha</taxon>
        <taxon>Rhabditoidea</taxon>
        <taxon>Rhabditidae</taxon>
        <taxon>Peloderinae</taxon>
        <taxon>Caenorhabditis</taxon>
    </lineage>
</organism>
<evidence type="ECO:0000313" key="1">
    <source>
        <dbReference type="EMBL" id="CAD6199403.1"/>
    </source>
</evidence>
<dbReference type="AlphaFoldDB" id="A0A8S1HVJ1"/>